<dbReference type="EMBL" id="AJVK01003243">
    <property type="status" value="NOT_ANNOTATED_CDS"/>
    <property type="molecule type" value="Genomic_DNA"/>
</dbReference>
<dbReference type="PROSITE" id="PS50268">
    <property type="entry name" value="CADHERIN_2"/>
    <property type="match status" value="1"/>
</dbReference>
<dbReference type="SUPFAM" id="SSF49313">
    <property type="entry name" value="Cadherin-like"/>
    <property type="match status" value="1"/>
</dbReference>
<organism evidence="8 9">
    <name type="scientific">Phlebotomus papatasi</name>
    <name type="common">Sandfly</name>
    <dbReference type="NCBI Taxonomy" id="29031"/>
    <lineage>
        <taxon>Eukaryota</taxon>
        <taxon>Metazoa</taxon>
        <taxon>Ecdysozoa</taxon>
        <taxon>Arthropoda</taxon>
        <taxon>Hexapoda</taxon>
        <taxon>Insecta</taxon>
        <taxon>Pterygota</taxon>
        <taxon>Neoptera</taxon>
        <taxon>Endopterygota</taxon>
        <taxon>Diptera</taxon>
        <taxon>Nematocera</taxon>
        <taxon>Psychodoidea</taxon>
        <taxon>Psychodidae</taxon>
        <taxon>Phlebotomus</taxon>
        <taxon>Phlebotomus</taxon>
    </lineage>
</organism>
<sequence>MLHCAKKVTDTNDNPPIFEEPAYSFDIPENAPRGYQVGIISATDPDLGANSMLSYTVISDWANDVFSLNPQTGVFTLTARLDYEEISSFKKNKMFTKKNKL</sequence>
<evidence type="ECO:0000256" key="1">
    <source>
        <dbReference type="ARBA" id="ARBA00004167"/>
    </source>
</evidence>
<keyword evidence="7" id="KW-0472">Membrane</keyword>
<dbReference type="PANTHER" id="PTHR24027">
    <property type="entry name" value="CADHERIN-23"/>
    <property type="match status" value="1"/>
</dbReference>
<evidence type="ECO:0000256" key="6">
    <source>
        <dbReference type="ARBA" id="ARBA00022989"/>
    </source>
</evidence>
<dbReference type="GO" id="GO:0045296">
    <property type="term" value="F:cadherin binding"/>
    <property type="evidence" value="ECO:0007669"/>
    <property type="project" value="TreeGrafter"/>
</dbReference>
<accession>A0A1B0D4J1</accession>
<dbReference type="AlphaFoldDB" id="A0A1B0D4J1"/>
<reference evidence="8" key="1">
    <citation type="submission" date="2022-08" db="UniProtKB">
        <authorList>
            <consortium name="EnsemblMetazoa"/>
        </authorList>
    </citation>
    <scope>IDENTIFICATION</scope>
    <source>
        <strain evidence="8">Israel</strain>
    </source>
</reference>
<dbReference type="GO" id="GO:0044331">
    <property type="term" value="P:cell-cell adhesion mediated by cadherin"/>
    <property type="evidence" value="ECO:0007669"/>
    <property type="project" value="TreeGrafter"/>
</dbReference>
<dbReference type="GO" id="GO:0016339">
    <property type="term" value="P:calcium-dependent cell-cell adhesion via plasma membrane cell adhesion molecules"/>
    <property type="evidence" value="ECO:0007669"/>
    <property type="project" value="TreeGrafter"/>
</dbReference>
<dbReference type="GO" id="GO:0016477">
    <property type="term" value="P:cell migration"/>
    <property type="evidence" value="ECO:0007669"/>
    <property type="project" value="TreeGrafter"/>
</dbReference>
<dbReference type="GO" id="GO:0005912">
    <property type="term" value="C:adherens junction"/>
    <property type="evidence" value="ECO:0007669"/>
    <property type="project" value="TreeGrafter"/>
</dbReference>
<dbReference type="GO" id="GO:0008013">
    <property type="term" value="F:beta-catenin binding"/>
    <property type="evidence" value="ECO:0007669"/>
    <property type="project" value="TreeGrafter"/>
</dbReference>
<dbReference type="Proteomes" id="UP000092462">
    <property type="component" value="Unassembled WGS sequence"/>
</dbReference>
<dbReference type="Gene3D" id="2.60.40.60">
    <property type="entry name" value="Cadherins"/>
    <property type="match status" value="1"/>
</dbReference>
<dbReference type="EnsemblMetazoa" id="PPAI002399-RA">
    <property type="protein sequence ID" value="PPAI002399-PA"/>
    <property type="gene ID" value="PPAI002399"/>
</dbReference>
<name>A0A1B0D4J1_PHLPP</name>
<keyword evidence="2" id="KW-0812">Transmembrane</keyword>
<dbReference type="GO" id="GO:0000902">
    <property type="term" value="P:cell morphogenesis"/>
    <property type="evidence" value="ECO:0007669"/>
    <property type="project" value="TreeGrafter"/>
</dbReference>
<dbReference type="GO" id="GO:0034332">
    <property type="term" value="P:adherens junction organization"/>
    <property type="evidence" value="ECO:0007669"/>
    <property type="project" value="TreeGrafter"/>
</dbReference>
<dbReference type="PANTHER" id="PTHR24027:SF422">
    <property type="entry name" value="CADHERIN DOMAIN-CONTAINING PROTEIN"/>
    <property type="match status" value="1"/>
</dbReference>
<keyword evidence="3" id="KW-0732">Signal</keyword>
<evidence type="ECO:0000313" key="8">
    <source>
        <dbReference type="EnsemblMetazoa" id="PPAI002399-PA"/>
    </source>
</evidence>
<dbReference type="CDD" id="cd11304">
    <property type="entry name" value="Cadherin_repeat"/>
    <property type="match status" value="1"/>
</dbReference>
<evidence type="ECO:0000256" key="7">
    <source>
        <dbReference type="ARBA" id="ARBA00023136"/>
    </source>
</evidence>
<keyword evidence="5" id="KW-0106">Calcium</keyword>
<keyword evidence="4" id="KW-0677">Repeat</keyword>
<dbReference type="Pfam" id="PF00028">
    <property type="entry name" value="Cadherin"/>
    <property type="match status" value="1"/>
</dbReference>
<dbReference type="GO" id="GO:0016342">
    <property type="term" value="C:catenin complex"/>
    <property type="evidence" value="ECO:0007669"/>
    <property type="project" value="TreeGrafter"/>
</dbReference>
<dbReference type="InterPro" id="IPR002126">
    <property type="entry name" value="Cadherin-like_dom"/>
</dbReference>
<protein>
    <submittedName>
        <fullName evidence="8">Uncharacterized protein</fullName>
    </submittedName>
</protein>
<comment type="subcellular location">
    <subcellularLocation>
        <location evidence="1">Membrane</location>
        <topology evidence="1">Single-pass membrane protein</topology>
    </subcellularLocation>
</comment>
<dbReference type="GO" id="GO:0007156">
    <property type="term" value="P:homophilic cell adhesion via plasma membrane adhesion molecules"/>
    <property type="evidence" value="ECO:0007669"/>
    <property type="project" value="InterPro"/>
</dbReference>
<dbReference type="InterPro" id="IPR015919">
    <property type="entry name" value="Cadherin-like_sf"/>
</dbReference>
<keyword evidence="6" id="KW-1133">Transmembrane helix</keyword>
<evidence type="ECO:0000313" key="9">
    <source>
        <dbReference type="Proteomes" id="UP000092462"/>
    </source>
</evidence>
<dbReference type="InterPro" id="IPR039808">
    <property type="entry name" value="Cadherin"/>
</dbReference>
<evidence type="ECO:0000256" key="3">
    <source>
        <dbReference type="ARBA" id="ARBA00022729"/>
    </source>
</evidence>
<dbReference type="GO" id="GO:0005509">
    <property type="term" value="F:calcium ion binding"/>
    <property type="evidence" value="ECO:0007669"/>
    <property type="project" value="UniProtKB-UniRule"/>
</dbReference>
<evidence type="ECO:0000256" key="2">
    <source>
        <dbReference type="ARBA" id="ARBA00022692"/>
    </source>
</evidence>
<evidence type="ECO:0000256" key="5">
    <source>
        <dbReference type="ARBA" id="ARBA00022837"/>
    </source>
</evidence>
<dbReference type="GO" id="GO:0007043">
    <property type="term" value="P:cell-cell junction assembly"/>
    <property type="evidence" value="ECO:0007669"/>
    <property type="project" value="TreeGrafter"/>
</dbReference>
<keyword evidence="9" id="KW-1185">Reference proteome</keyword>
<proteinExistence type="predicted"/>
<dbReference type="PRINTS" id="PR00205">
    <property type="entry name" value="CADHERIN"/>
</dbReference>
<evidence type="ECO:0000256" key="4">
    <source>
        <dbReference type="ARBA" id="ARBA00022737"/>
    </source>
</evidence>
<dbReference type="VEuPathDB" id="VectorBase:PPAI002399"/>